<evidence type="ECO:0000313" key="4">
    <source>
        <dbReference type="Proteomes" id="UP001497512"/>
    </source>
</evidence>
<proteinExistence type="predicted"/>
<feature type="transmembrane region" description="Helical" evidence="2">
    <location>
        <begin position="41"/>
        <end position="63"/>
    </location>
</feature>
<organism evidence="3 4">
    <name type="scientific">Sphagnum troendelagicum</name>
    <dbReference type="NCBI Taxonomy" id="128251"/>
    <lineage>
        <taxon>Eukaryota</taxon>
        <taxon>Viridiplantae</taxon>
        <taxon>Streptophyta</taxon>
        <taxon>Embryophyta</taxon>
        <taxon>Bryophyta</taxon>
        <taxon>Sphagnophytina</taxon>
        <taxon>Sphagnopsida</taxon>
        <taxon>Sphagnales</taxon>
        <taxon>Sphagnaceae</taxon>
        <taxon>Sphagnum</taxon>
    </lineage>
</organism>
<keyword evidence="2" id="KW-0472">Membrane</keyword>
<dbReference type="EMBL" id="OZ019905">
    <property type="protein sequence ID" value="CAK9202364.1"/>
    <property type="molecule type" value="Genomic_DNA"/>
</dbReference>
<protein>
    <submittedName>
        <fullName evidence="3">Uncharacterized protein</fullName>
    </submittedName>
</protein>
<keyword evidence="2" id="KW-0812">Transmembrane</keyword>
<gene>
    <name evidence="3" type="ORF">CSSPTR1EN2_LOCUS6370</name>
</gene>
<evidence type="ECO:0000313" key="3">
    <source>
        <dbReference type="EMBL" id="CAK9202364.1"/>
    </source>
</evidence>
<sequence length="93" mass="10208">MCRPQRASRGRQNAAWQDLDELLGPDSRGVKGHARRKLRNVVVRGVVALVGVWTVPLFISYSYESTVQGPPATEVESHIPAGSLERAPCQMVP</sequence>
<evidence type="ECO:0000256" key="1">
    <source>
        <dbReference type="SAM" id="MobiDB-lite"/>
    </source>
</evidence>
<reference evidence="3" key="1">
    <citation type="submission" date="2024-02" db="EMBL/GenBank/DDBJ databases">
        <authorList>
            <consortium name="ELIXIR-Norway"/>
            <consortium name="Elixir Norway"/>
        </authorList>
    </citation>
    <scope>NUCLEOTIDE SEQUENCE</scope>
</reference>
<keyword evidence="4" id="KW-1185">Reference proteome</keyword>
<accession>A0ABP0TQA8</accession>
<dbReference type="Proteomes" id="UP001497512">
    <property type="component" value="Chromosome 13"/>
</dbReference>
<keyword evidence="2" id="KW-1133">Transmembrane helix</keyword>
<evidence type="ECO:0000256" key="2">
    <source>
        <dbReference type="SAM" id="Phobius"/>
    </source>
</evidence>
<feature type="region of interest" description="Disordered" evidence="1">
    <location>
        <begin position="70"/>
        <end position="93"/>
    </location>
</feature>
<name>A0ABP0TQA8_9BRYO</name>